<dbReference type="RefSeq" id="WP_185270831.1">
    <property type="nucleotide sequence ID" value="NZ_CP055156.1"/>
</dbReference>
<feature type="domain" description="PKD" evidence="3">
    <location>
        <begin position="27"/>
        <end position="98"/>
    </location>
</feature>
<proteinExistence type="predicted"/>
<keyword evidence="2 4" id="KW-0456">Lyase</keyword>
<dbReference type="SUPFAM" id="SSF49299">
    <property type="entry name" value="PKD domain"/>
    <property type="match status" value="1"/>
</dbReference>
<dbReference type="InterPro" id="IPR008929">
    <property type="entry name" value="Chondroitin_lyas"/>
</dbReference>
<evidence type="ECO:0000313" key="5">
    <source>
        <dbReference type="Proteomes" id="UP000515237"/>
    </source>
</evidence>
<dbReference type="Proteomes" id="UP000515237">
    <property type="component" value="Chromosome"/>
</dbReference>
<evidence type="ECO:0000256" key="1">
    <source>
        <dbReference type="ARBA" id="ARBA00022729"/>
    </source>
</evidence>
<organism evidence="4 5">
    <name type="scientific">Adhaeribacter swui</name>
    <dbReference type="NCBI Taxonomy" id="2086471"/>
    <lineage>
        <taxon>Bacteria</taxon>
        <taxon>Pseudomonadati</taxon>
        <taxon>Bacteroidota</taxon>
        <taxon>Cytophagia</taxon>
        <taxon>Cytophagales</taxon>
        <taxon>Hymenobacteraceae</taxon>
        <taxon>Adhaeribacter</taxon>
    </lineage>
</organism>
<evidence type="ECO:0000256" key="2">
    <source>
        <dbReference type="ARBA" id="ARBA00023239"/>
    </source>
</evidence>
<dbReference type="SUPFAM" id="SSF48230">
    <property type="entry name" value="Chondroitin AC/alginate lyase"/>
    <property type="match status" value="1"/>
</dbReference>
<sequence>MRAILLGNILQGKRSISGFKGRLNTPPTAAFHASPLTGPVPLTVTFDATDSFDPDINDFVDAYMWDFGDGSTAVVTGPIVTHTYSTAGVKTATLKVRDKWHVESTADTEYITVGTVTPPEPTTFKTSFWNYDALLKNRALYHNTLTGKANRQDIVKAVSDITAEIASRGILTAKPIGIAPKPSSYSYTLNGTSVTRPLVLPAGATANDYVALGMYWWPDSNKTDGLPYIRKDGQTNPEASAMPDHKKLRNVCEQIELLGIAHFFSNDPAKQKEYAEKAAALLRAFFVTPATRMNPSFKYVQVMKGHNNNMGTEYGLVDLEYMPDLIQGFQLLRGQVGFDLEVESGFVQWLRDAWIWLTKTWTSTPADGTTDYYHWLMLTNMRKLYQNIRSAYEVQILTFSLALGERTWAINRINDVIKDKGTTKGVLSRVVMGADYVTKAGEIKQKDNSSPSVTVKAGSLFPEVKRTKPCTYSAKGLEALVNLTLVAEHLGIDMWNYVSPSGSSMKKAAESLLYYAANPTQWPVKSWEDYAYYKNYIYARHTMRKISGGFPGDATLQAKIQTYLTGLNTKLGTTSDQSEAGYRAGKDWFMLYQKIGYTY</sequence>
<dbReference type="Gene3D" id="1.50.10.100">
    <property type="entry name" value="Chondroitin AC/alginate lyase"/>
    <property type="match status" value="1"/>
</dbReference>
<dbReference type="InterPro" id="IPR022409">
    <property type="entry name" value="PKD/Chitinase_dom"/>
</dbReference>
<dbReference type="CDD" id="cd00146">
    <property type="entry name" value="PKD"/>
    <property type="match status" value="1"/>
</dbReference>
<reference evidence="4 5" key="1">
    <citation type="journal article" date="2018" name="Int. J. Syst. Evol. Microbiol.">
        <title>Adhaeribacter swui sp. nov., isolated from wet mud.</title>
        <authorList>
            <person name="Kim D.U."/>
            <person name="Kim K.W."/>
            <person name="Kang M.S."/>
            <person name="Kim J.Y."/>
            <person name="Jang J.H."/>
            <person name="Kim M.K."/>
        </authorList>
    </citation>
    <scope>NUCLEOTIDE SEQUENCE [LARGE SCALE GENOMIC DNA]</scope>
    <source>
        <strain evidence="4 5">KCTC 52873</strain>
    </source>
</reference>
<dbReference type="InterPro" id="IPR008397">
    <property type="entry name" value="Alginate_lyase_dom"/>
</dbReference>
<dbReference type="Gene3D" id="2.60.40.10">
    <property type="entry name" value="Immunoglobulins"/>
    <property type="match status" value="1"/>
</dbReference>
<dbReference type="KEGG" id="aswu:HUW51_17070"/>
<dbReference type="PROSITE" id="PS50093">
    <property type="entry name" value="PKD"/>
    <property type="match status" value="1"/>
</dbReference>
<dbReference type="InterPro" id="IPR000601">
    <property type="entry name" value="PKD_dom"/>
</dbReference>
<evidence type="ECO:0000313" key="4">
    <source>
        <dbReference type="EMBL" id="QNF34350.1"/>
    </source>
</evidence>
<dbReference type="Pfam" id="PF05426">
    <property type="entry name" value="Alginate_lyase"/>
    <property type="match status" value="1"/>
</dbReference>
<dbReference type="InterPro" id="IPR013783">
    <property type="entry name" value="Ig-like_fold"/>
</dbReference>
<dbReference type="GO" id="GO:0042597">
    <property type="term" value="C:periplasmic space"/>
    <property type="evidence" value="ECO:0007669"/>
    <property type="project" value="InterPro"/>
</dbReference>
<keyword evidence="5" id="KW-1185">Reference proteome</keyword>
<dbReference type="EMBL" id="CP055156">
    <property type="protein sequence ID" value="QNF34350.1"/>
    <property type="molecule type" value="Genomic_DNA"/>
</dbReference>
<keyword evidence="1" id="KW-0732">Signal</keyword>
<dbReference type="AlphaFoldDB" id="A0A7G7GB16"/>
<protein>
    <submittedName>
        <fullName evidence="4">Alginate lyase family protein</fullName>
    </submittedName>
</protein>
<accession>A0A7G7GB16</accession>
<dbReference type="GO" id="GO:0016829">
    <property type="term" value="F:lyase activity"/>
    <property type="evidence" value="ECO:0007669"/>
    <property type="project" value="UniProtKB-KW"/>
</dbReference>
<dbReference type="SMART" id="SM00089">
    <property type="entry name" value="PKD"/>
    <property type="match status" value="1"/>
</dbReference>
<dbReference type="InterPro" id="IPR035986">
    <property type="entry name" value="PKD_dom_sf"/>
</dbReference>
<gene>
    <name evidence="4" type="ORF">HUW51_17070</name>
</gene>
<name>A0A7G7GB16_9BACT</name>
<dbReference type="Pfam" id="PF18911">
    <property type="entry name" value="PKD_4"/>
    <property type="match status" value="1"/>
</dbReference>
<evidence type="ECO:0000259" key="3">
    <source>
        <dbReference type="PROSITE" id="PS50093"/>
    </source>
</evidence>